<dbReference type="EMBL" id="MK819460">
    <property type="protein sequence ID" value="QIJ45755.1"/>
    <property type="molecule type" value="mRNA"/>
</dbReference>
<dbReference type="Gene3D" id="3.15.10.30">
    <property type="entry name" value="Haemolymph juvenile hormone binding protein"/>
    <property type="match status" value="1"/>
</dbReference>
<dbReference type="SMART" id="SM00700">
    <property type="entry name" value="JHBP"/>
    <property type="match status" value="1"/>
</dbReference>
<feature type="signal peptide" evidence="1">
    <location>
        <begin position="1"/>
        <end position="18"/>
    </location>
</feature>
<dbReference type="Pfam" id="PF06585">
    <property type="entry name" value="JHBP"/>
    <property type="match status" value="1"/>
</dbReference>
<evidence type="ECO:0000313" key="2">
    <source>
        <dbReference type="EMBL" id="QIJ45755.1"/>
    </source>
</evidence>
<protein>
    <submittedName>
        <fullName evidence="2">Odorant binding protein</fullName>
    </submittedName>
</protein>
<dbReference type="PANTHER" id="PTHR11008:SF41">
    <property type="entry name" value="RE70318P"/>
    <property type="match status" value="1"/>
</dbReference>
<reference evidence="2" key="1">
    <citation type="submission" date="2019-04" db="EMBL/GenBank/DDBJ databases">
        <authorList>
            <person name="Sheng S."/>
        </authorList>
    </citation>
    <scope>NUCLEOTIDE SEQUENCE</scope>
</reference>
<feature type="chain" id="PRO_5026855242" evidence="1">
    <location>
        <begin position="19"/>
        <end position="238"/>
    </location>
</feature>
<organism evidence="2">
    <name type="scientific">Glyphodes pyloalis</name>
    <name type="common">Lesser mulberry snout moth</name>
    <dbReference type="NCBI Taxonomy" id="1242752"/>
    <lineage>
        <taxon>Eukaryota</taxon>
        <taxon>Metazoa</taxon>
        <taxon>Ecdysozoa</taxon>
        <taxon>Arthropoda</taxon>
        <taxon>Hexapoda</taxon>
        <taxon>Insecta</taxon>
        <taxon>Pterygota</taxon>
        <taxon>Neoptera</taxon>
        <taxon>Endopterygota</taxon>
        <taxon>Lepidoptera</taxon>
        <taxon>Glossata</taxon>
        <taxon>Ditrysia</taxon>
        <taxon>Pyraloidea</taxon>
        <taxon>Crambidae</taxon>
        <taxon>Spilomelinae</taxon>
        <taxon>Glyphodes</taxon>
    </lineage>
</organism>
<keyword evidence="1" id="KW-0732">Signal</keyword>
<sequence length="238" mass="26687">MKNFIFFVLGLSAGLVSSDPVSLINKCKQDDLKCLKESTRAFIPIFAGGIPEFNVETLDPVYFETIDSSSPSLRLNLYNVTVTELKKCIPKKIQHDLERSKLLIKLQCDGVLDGHYDMNGRLLILTISGNGKIHVDLRKAIFDLDIDMGTKRGKDGKNHWQIKSWKYTYDLKEKSTVYFENLLSGSPELAQAAQQVIAESGNEIIKEVGSPVLKAIIARVIENMSHMFRAVPEEDLAL</sequence>
<dbReference type="PANTHER" id="PTHR11008">
    <property type="entry name" value="PROTEIN TAKEOUT-LIKE PROTEIN"/>
    <property type="match status" value="1"/>
</dbReference>
<gene>
    <name evidence="2" type="primary">OBP21</name>
</gene>
<proteinExistence type="evidence at transcript level"/>
<dbReference type="InterPro" id="IPR010562">
    <property type="entry name" value="Haemolymph_juvenile_hormone-bd"/>
</dbReference>
<name>A0A6M3GVD7_GLYPY</name>
<dbReference type="AlphaFoldDB" id="A0A6M3GVD7"/>
<accession>A0A6M3GVD7</accession>
<dbReference type="InterPro" id="IPR038606">
    <property type="entry name" value="To_sf"/>
</dbReference>
<evidence type="ECO:0000256" key="1">
    <source>
        <dbReference type="SAM" id="SignalP"/>
    </source>
</evidence>